<evidence type="ECO:0000313" key="2">
    <source>
        <dbReference type="EMBL" id="CAK9172001.1"/>
    </source>
</evidence>
<comment type="caution">
    <text evidence="2">The sequence shown here is derived from an EMBL/GenBank/DDBJ whole genome shotgun (WGS) entry which is preliminary data.</text>
</comment>
<dbReference type="InterPro" id="IPR037488">
    <property type="entry name" value="At2g33490-like"/>
</dbReference>
<keyword evidence="3" id="KW-1185">Reference proteome</keyword>
<dbReference type="AlphaFoldDB" id="A0ABC8TSV6"/>
<reference evidence="2 3" key="1">
    <citation type="submission" date="2024-02" db="EMBL/GenBank/DDBJ databases">
        <authorList>
            <person name="Vignale AGUSTIN F."/>
            <person name="Sosa J E."/>
            <person name="Modenutti C."/>
        </authorList>
    </citation>
    <scope>NUCLEOTIDE SEQUENCE [LARGE SCALE GENOMIC DNA]</scope>
</reference>
<name>A0ABC8TSV6_9AQUA</name>
<dbReference type="PANTHER" id="PTHR34119:SF21">
    <property type="entry name" value="BAR DOMAIN-CONTAINING PROTEIN"/>
    <property type="match status" value="1"/>
</dbReference>
<proteinExistence type="predicted"/>
<dbReference type="EMBL" id="CAUOFW020005891">
    <property type="protein sequence ID" value="CAK9172001.1"/>
    <property type="molecule type" value="Genomic_DNA"/>
</dbReference>
<feature type="region of interest" description="Disordered" evidence="1">
    <location>
        <begin position="136"/>
        <end position="178"/>
    </location>
</feature>
<protein>
    <submittedName>
        <fullName evidence="2">Uncharacterized protein</fullName>
    </submittedName>
</protein>
<feature type="compositionally biased region" description="Polar residues" evidence="1">
    <location>
        <begin position="136"/>
        <end position="156"/>
    </location>
</feature>
<gene>
    <name evidence="2" type="ORF">ILEXP_LOCUS41630</name>
</gene>
<evidence type="ECO:0000313" key="3">
    <source>
        <dbReference type="Proteomes" id="UP001642360"/>
    </source>
</evidence>
<sequence length="178" mass="19722">MKPVEKLRNFALHKSDAKEKKEHQPSAHLDGVAQVAYCVVISDDYCVLIGKLDQVDAPFPRASKSEDAVKPGGRFSGSSVGWAAILLQYLHFAEKFNLIRLKGQEKCDHPRRSFTHVLPTPADAKRPNSRINTAVIQSNPTSLGGSSRNLWNSSPLDTDMPEKNFMDDNLSVPTKNHS</sequence>
<dbReference type="Proteomes" id="UP001642360">
    <property type="component" value="Unassembled WGS sequence"/>
</dbReference>
<organism evidence="2 3">
    <name type="scientific">Ilex paraguariensis</name>
    <name type="common">yerba mate</name>
    <dbReference type="NCBI Taxonomy" id="185542"/>
    <lineage>
        <taxon>Eukaryota</taxon>
        <taxon>Viridiplantae</taxon>
        <taxon>Streptophyta</taxon>
        <taxon>Embryophyta</taxon>
        <taxon>Tracheophyta</taxon>
        <taxon>Spermatophyta</taxon>
        <taxon>Magnoliopsida</taxon>
        <taxon>eudicotyledons</taxon>
        <taxon>Gunneridae</taxon>
        <taxon>Pentapetalae</taxon>
        <taxon>asterids</taxon>
        <taxon>campanulids</taxon>
        <taxon>Aquifoliales</taxon>
        <taxon>Aquifoliaceae</taxon>
        <taxon>Ilex</taxon>
    </lineage>
</organism>
<evidence type="ECO:0000256" key="1">
    <source>
        <dbReference type="SAM" id="MobiDB-lite"/>
    </source>
</evidence>
<dbReference type="PANTHER" id="PTHR34119">
    <property type="entry name" value="HYDROXYPROLINE-RICH GLYCOPROTEIN-LIKE"/>
    <property type="match status" value="1"/>
</dbReference>
<accession>A0ABC8TSV6</accession>
<feature type="region of interest" description="Disordered" evidence="1">
    <location>
        <begin position="111"/>
        <end position="130"/>
    </location>
</feature>